<dbReference type="EMBL" id="MU853339">
    <property type="protein sequence ID" value="KAK4113528.1"/>
    <property type="molecule type" value="Genomic_DNA"/>
</dbReference>
<reference evidence="1" key="1">
    <citation type="journal article" date="2023" name="Mol. Phylogenet. Evol.">
        <title>Genome-scale phylogeny and comparative genomics of the fungal order Sordariales.</title>
        <authorList>
            <person name="Hensen N."/>
            <person name="Bonometti L."/>
            <person name="Westerberg I."/>
            <person name="Brannstrom I.O."/>
            <person name="Guillou S."/>
            <person name="Cros-Aarteil S."/>
            <person name="Calhoun S."/>
            <person name="Haridas S."/>
            <person name="Kuo A."/>
            <person name="Mondo S."/>
            <person name="Pangilinan J."/>
            <person name="Riley R."/>
            <person name="LaButti K."/>
            <person name="Andreopoulos B."/>
            <person name="Lipzen A."/>
            <person name="Chen C."/>
            <person name="Yan M."/>
            <person name="Daum C."/>
            <person name="Ng V."/>
            <person name="Clum A."/>
            <person name="Steindorff A."/>
            <person name="Ohm R.A."/>
            <person name="Martin F."/>
            <person name="Silar P."/>
            <person name="Natvig D.O."/>
            <person name="Lalanne C."/>
            <person name="Gautier V."/>
            <person name="Ament-Velasquez S.L."/>
            <person name="Kruys A."/>
            <person name="Hutchinson M.I."/>
            <person name="Powell A.J."/>
            <person name="Barry K."/>
            <person name="Miller A.N."/>
            <person name="Grigoriev I.V."/>
            <person name="Debuchy R."/>
            <person name="Gladieux P."/>
            <person name="Hiltunen Thoren M."/>
            <person name="Johannesson H."/>
        </authorList>
    </citation>
    <scope>NUCLEOTIDE SEQUENCE</scope>
    <source>
        <strain evidence="1">CBS 508.74</strain>
    </source>
</reference>
<keyword evidence="2" id="KW-1185">Reference proteome</keyword>
<dbReference type="RefSeq" id="XP_064671098.1">
    <property type="nucleotide sequence ID" value="XM_064818543.1"/>
</dbReference>
<evidence type="ECO:0000313" key="1">
    <source>
        <dbReference type="EMBL" id="KAK4113528.1"/>
    </source>
</evidence>
<protein>
    <submittedName>
        <fullName evidence="1">Uncharacterized protein</fullName>
    </submittedName>
</protein>
<reference evidence="1" key="2">
    <citation type="submission" date="2023-05" db="EMBL/GenBank/DDBJ databases">
        <authorList>
            <consortium name="Lawrence Berkeley National Laboratory"/>
            <person name="Steindorff A."/>
            <person name="Hensen N."/>
            <person name="Bonometti L."/>
            <person name="Westerberg I."/>
            <person name="Brannstrom I.O."/>
            <person name="Guillou S."/>
            <person name="Cros-Aarteil S."/>
            <person name="Calhoun S."/>
            <person name="Haridas S."/>
            <person name="Kuo A."/>
            <person name="Mondo S."/>
            <person name="Pangilinan J."/>
            <person name="Riley R."/>
            <person name="Labutti K."/>
            <person name="Andreopoulos B."/>
            <person name="Lipzen A."/>
            <person name="Chen C."/>
            <person name="Yanf M."/>
            <person name="Daum C."/>
            <person name="Ng V."/>
            <person name="Clum A."/>
            <person name="Ohm R."/>
            <person name="Martin F."/>
            <person name="Silar P."/>
            <person name="Natvig D."/>
            <person name="Lalanne C."/>
            <person name="Gautier V."/>
            <person name="Ament-Velasquez S.L."/>
            <person name="Kruys A."/>
            <person name="Hutchinson M.I."/>
            <person name="Powell A.J."/>
            <person name="Barry K."/>
            <person name="Miller A.N."/>
            <person name="Grigoriev I.V."/>
            <person name="Debuchy R."/>
            <person name="Gladieux P."/>
            <person name="Thoren M.H."/>
            <person name="Johannesson H."/>
        </authorList>
    </citation>
    <scope>NUCLEOTIDE SEQUENCE</scope>
    <source>
        <strain evidence="1">CBS 508.74</strain>
    </source>
</reference>
<dbReference type="PANTHER" id="PTHR40619:SF3">
    <property type="entry name" value="FUNGAL STAND N-TERMINAL GOODBYE DOMAIN-CONTAINING PROTEIN"/>
    <property type="match status" value="1"/>
</dbReference>
<dbReference type="Proteomes" id="UP001302812">
    <property type="component" value="Unassembled WGS sequence"/>
</dbReference>
<name>A0AAN6YU09_9PEZI</name>
<evidence type="ECO:0000313" key="2">
    <source>
        <dbReference type="Proteomes" id="UP001302812"/>
    </source>
</evidence>
<dbReference type="PANTHER" id="PTHR40619">
    <property type="entry name" value="FUNGAL STAND N-TERMINAL GOODBYE DOMAIN-CONTAINING PROTEIN"/>
    <property type="match status" value="1"/>
</dbReference>
<gene>
    <name evidence="1" type="ORF">N656DRAFT_828597</name>
</gene>
<dbReference type="AlphaFoldDB" id="A0AAN6YU09"/>
<dbReference type="GeneID" id="89942669"/>
<proteinExistence type="predicted"/>
<organism evidence="1 2">
    <name type="scientific">Canariomyces notabilis</name>
    <dbReference type="NCBI Taxonomy" id="2074819"/>
    <lineage>
        <taxon>Eukaryota</taxon>
        <taxon>Fungi</taxon>
        <taxon>Dikarya</taxon>
        <taxon>Ascomycota</taxon>
        <taxon>Pezizomycotina</taxon>
        <taxon>Sordariomycetes</taxon>
        <taxon>Sordariomycetidae</taxon>
        <taxon>Sordariales</taxon>
        <taxon>Chaetomiaceae</taxon>
        <taxon>Canariomyces</taxon>
    </lineage>
</organism>
<sequence>MSRSGAKHPEMPNIRMWVENVAGTKIDKAFGRQPQPPYAPMRAELRPNLPVWGQTLPISAQVVDSNKPHPRSAESDALRTALIEYNKLGIVPKLDLDVDRCTWEDVFKCMAEAQDQYEEKEKTWRGRLSLRWLFRKAGDVADQVDPILQLMPEDYGIGVLAAGISLVLMLAKTASQNRLKIFEAFQEIPMMVASAAVKLRRFPEDQELKRCGEKLNLTILKTVSNLIGSLLPERQASKIHYFSARRFNESAIDSILEGLRKDANELKTLVQDLLDDAVVETQKLVREIKGDTSTLLTQMGTLSTQGFSNNALLKEVGDDVRKQAAQAEMQAAARQEELLTKIEAERRREVEVLRCQQMLIESNKAKHALELMLKDVVVANTLELEAQNRKLQLLQIHLDERERALTPLQGLMTVPQFLIAIGADDHIGQSTTDIERIFGLRSSIHRVAEAEVMSVVQSSGFRTWLVPNRSDVVLIDGTSATSHFAGHVERVSASSILCASLLSQLGSSQPESFRLYHFCGLHAFENDELELGAGGPRGLMRRLLCHLATQAHRRHLLRLDFIDDRTYRDGLKEQRIEYLCDAFYKILQEMQSELALDLPIYCVVDGIAHYETEEWRGELAFVARMFRDIVTDTKLKPCFKLLLTGPHRVRYVHDMMGLPAEKRLLVKPANMSQAVGEAERSLVSGSEQMLVARRLQLLEKNKMAGQSMYHDDDYASDDYD</sequence>
<comment type="caution">
    <text evidence="1">The sequence shown here is derived from an EMBL/GenBank/DDBJ whole genome shotgun (WGS) entry which is preliminary data.</text>
</comment>
<accession>A0AAN6YU09</accession>